<sequence length="492" mass="57021">MSNFKSDTRSRGVVQFSDKPAYCGACGVYFVQILKESYDWHQVYRVVIVDRETGTNNETFSLSGLGACDYMWQYSEQELLHAPRRVDEVVQTAHDMGYSGVVVSDPCAIYPARYWNSQNCDRYPHGYAFHAKCWLLVERCLGQINQDQLEHLILAIRRYWYNNKYDLDKYLPLRNYTRPWVPCICFIYQDAAYTIWPYQTDPVDIPEVQWIIKQSTRRQVPRRSKPLQPVFPPRLPWDVYLRVLDFLDDGDAQKCGMATGLPIPGSHWSRRLNGMIYELSELPPDTTISWETAYLEMKRLSEKALGLENRQRIWKALCSIREIYRDINETRNPTSLSFYISQTYPVFRGSPVPKFAHHECTKAHPHTRFVRGDTPNSEPCVNSEPCICFGVIPDQLFKVWLAGPGPKPRLGFPEGYRCSIADHTLLCDLVDCLLAIRELKIRPFEFNVEYIVGFLILVIPAKDLAIYPAFTLIGRILLLDDIKISVSRKLTM</sequence>
<dbReference type="GeneID" id="63749466"/>
<reference evidence="2" key="1">
    <citation type="journal article" date="2017" name="Genome Biol.">
        <title>Comparative genomics reveals high biological diversity and specific adaptations in the industrially and medically important fungal genus Aspergillus.</title>
        <authorList>
            <person name="de Vries R.P."/>
            <person name="Riley R."/>
            <person name="Wiebenga A."/>
            <person name="Aguilar-Osorio G."/>
            <person name="Amillis S."/>
            <person name="Uchima C.A."/>
            <person name="Anderluh G."/>
            <person name="Asadollahi M."/>
            <person name="Askin M."/>
            <person name="Barry K."/>
            <person name="Battaglia E."/>
            <person name="Bayram O."/>
            <person name="Benocci T."/>
            <person name="Braus-Stromeyer S.A."/>
            <person name="Caldana C."/>
            <person name="Canovas D."/>
            <person name="Cerqueira G.C."/>
            <person name="Chen F."/>
            <person name="Chen W."/>
            <person name="Choi C."/>
            <person name="Clum A."/>
            <person name="Dos Santos R.A."/>
            <person name="Damasio A.R."/>
            <person name="Diallinas G."/>
            <person name="Emri T."/>
            <person name="Fekete E."/>
            <person name="Flipphi M."/>
            <person name="Freyberg S."/>
            <person name="Gallo A."/>
            <person name="Gournas C."/>
            <person name="Habgood R."/>
            <person name="Hainaut M."/>
            <person name="Harispe M.L."/>
            <person name="Henrissat B."/>
            <person name="Hilden K.S."/>
            <person name="Hope R."/>
            <person name="Hossain A."/>
            <person name="Karabika E."/>
            <person name="Karaffa L."/>
            <person name="Karanyi Z."/>
            <person name="Krasevec N."/>
            <person name="Kuo A."/>
            <person name="Kusch H."/>
            <person name="LaButti K."/>
            <person name="Lagendijk E.L."/>
            <person name="Lapidus A."/>
            <person name="Levasseur A."/>
            <person name="Lindquist E."/>
            <person name="Lipzen A."/>
            <person name="Logrieco A.F."/>
            <person name="MacCabe A."/>
            <person name="Maekelae M.R."/>
            <person name="Malavazi I."/>
            <person name="Melin P."/>
            <person name="Meyer V."/>
            <person name="Mielnichuk N."/>
            <person name="Miskei M."/>
            <person name="Molnar A.P."/>
            <person name="Mule G."/>
            <person name="Ngan C.Y."/>
            <person name="Orejas M."/>
            <person name="Orosz E."/>
            <person name="Ouedraogo J.P."/>
            <person name="Overkamp K.M."/>
            <person name="Park H.-S."/>
            <person name="Perrone G."/>
            <person name="Piumi F."/>
            <person name="Punt P.J."/>
            <person name="Ram A.F."/>
            <person name="Ramon A."/>
            <person name="Rauscher S."/>
            <person name="Record E."/>
            <person name="Riano-Pachon D.M."/>
            <person name="Robert V."/>
            <person name="Roehrig J."/>
            <person name="Ruller R."/>
            <person name="Salamov A."/>
            <person name="Salih N.S."/>
            <person name="Samson R.A."/>
            <person name="Sandor E."/>
            <person name="Sanguinetti M."/>
            <person name="Schuetze T."/>
            <person name="Sepcic K."/>
            <person name="Shelest E."/>
            <person name="Sherlock G."/>
            <person name="Sophianopoulou V."/>
            <person name="Squina F.M."/>
            <person name="Sun H."/>
            <person name="Susca A."/>
            <person name="Todd R.B."/>
            <person name="Tsang A."/>
            <person name="Unkles S.E."/>
            <person name="van de Wiele N."/>
            <person name="van Rossen-Uffink D."/>
            <person name="Oliveira J.V."/>
            <person name="Vesth T.C."/>
            <person name="Visser J."/>
            <person name="Yu J.-H."/>
            <person name="Zhou M."/>
            <person name="Andersen M.R."/>
            <person name="Archer D.B."/>
            <person name="Baker S.E."/>
            <person name="Benoit I."/>
            <person name="Brakhage A.A."/>
            <person name="Braus G.H."/>
            <person name="Fischer R."/>
            <person name="Frisvad J.C."/>
            <person name="Goldman G.H."/>
            <person name="Houbraken J."/>
            <person name="Oakley B."/>
            <person name="Pocsi I."/>
            <person name="Scazzocchio C."/>
            <person name="Seiboth B."/>
            <person name="vanKuyk P.A."/>
            <person name="Wortman J."/>
            <person name="Dyer P.S."/>
            <person name="Grigoriev I.V."/>
        </authorList>
    </citation>
    <scope>NUCLEOTIDE SEQUENCE [LARGE SCALE GENOMIC DNA]</scope>
    <source>
        <strain evidence="2">DTO 134E9</strain>
    </source>
</reference>
<evidence type="ECO:0000313" key="2">
    <source>
        <dbReference type="Proteomes" id="UP000184383"/>
    </source>
</evidence>
<name>A0A1L9R9C9_ASPWE</name>
<protein>
    <submittedName>
        <fullName evidence="1">Uncharacterized protein</fullName>
    </submittedName>
</protein>
<dbReference type="AlphaFoldDB" id="A0A1L9R9C9"/>
<evidence type="ECO:0000313" key="1">
    <source>
        <dbReference type="EMBL" id="OJJ31531.1"/>
    </source>
</evidence>
<dbReference type="EMBL" id="KV878216">
    <property type="protein sequence ID" value="OJJ31531.1"/>
    <property type="molecule type" value="Genomic_DNA"/>
</dbReference>
<dbReference type="OrthoDB" id="10447722at2759"/>
<organism evidence="1 2">
    <name type="scientific">Aspergillus wentii DTO 134E9</name>
    <dbReference type="NCBI Taxonomy" id="1073089"/>
    <lineage>
        <taxon>Eukaryota</taxon>
        <taxon>Fungi</taxon>
        <taxon>Dikarya</taxon>
        <taxon>Ascomycota</taxon>
        <taxon>Pezizomycotina</taxon>
        <taxon>Eurotiomycetes</taxon>
        <taxon>Eurotiomycetidae</taxon>
        <taxon>Eurotiales</taxon>
        <taxon>Aspergillaceae</taxon>
        <taxon>Aspergillus</taxon>
        <taxon>Aspergillus subgen. Cremei</taxon>
    </lineage>
</organism>
<gene>
    <name evidence="1" type="ORF">ASPWEDRAFT_32160</name>
</gene>
<proteinExistence type="predicted"/>
<dbReference type="Proteomes" id="UP000184383">
    <property type="component" value="Unassembled WGS sequence"/>
</dbReference>
<accession>A0A1L9R9C9</accession>
<keyword evidence="2" id="KW-1185">Reference proteome</keyword>
<dbReference type="RefSeq" id="XP_040685208.1">
    <property type="nucleotide sequence ID" value="XM_040833618.1"/>
</dbReference>
<dbReference type="VEuPathDB" id="FungiDB:ASPWEDRAFT_32160"/>